<accession>A0A217EF14</accession>
<dbReference type="InterPro" id="IPR029021">
    <property type="entry name" value="Prot-tyrosine_phosphatase-like"/>
</dbReference>
<sequence>MNLEQVLSQTPHFQYIHERLFTSGQPSAIQLQHIKEYGISTVINIALSTSPDHLAHEDQICLDLGLNYIQLPILWDMPNPEQAIFALDTINFLVQEQLVWIHCSDNYRVSVLMYLYRKFYMNIEQDIAHEQLEQVWQPNDTWTGLMHSVALQLQGRKATHELQQSMIQHNDSY</sequence>
<dbReference type="AlphaFoldDB" id="A0A217EF14"/>
<evidence type="ECO:0000313" key="2">
    <source>
        <dbReference type="Proteomes" id="UP000243463"/>
    </source>
</evidence>
<dbReference type="CDD" id="cd14503">
    <property type="entry name" value="PTP-bact"/>
    <property type="match status" value="1"/>
</dbReference>
<evidence type="ECO:0000313" key="1">
    <source>
        <dbReference type="EMBL" id="SNQ29073.1"/>
    </source>
</evidence>
<gene>
    <name evidence="1" type="ORF">SAMN05444584_1007</name>
</gene>
<dbReference type="OrthoDB" id="7391097at2"/>
<dbReference type="EMBL" id="FZLN01000001">
    <property type="protein sequence ID" value="SNQ29073.1"/>
    <property type="molecule type" value="Genomic_DNA"/>
</dbReference>
<organism evidence="1 2">
    <name type="scientific">Acinetobacter apis</name>
    <dbReference type="NCBI Taxonomy" id="1229165"/>
    <lineage>
        <taxon>Bacteria</taxon>
        <taxon>Pseudomonadati</taxon>
        <taxon>Pseudomonadota</taxon>
        <taxon>Gammaproteobacteria</taxon>
        <taxon>Moraxellales</taxon>
        <taxon>Moraxellaceae</taxon>
        <taxon>Acinetobacter</taxon>
    </lineage>
</organism>
<reference evidence="2" key="1">
    <citation type="submission" date="2017-06" db="EMBL/GenBank/DDBJ databases">
        <authorList>
            <person name="Varghese N."/>
            <person name="Submissions S."/>
        </authorList>
    </citation>
    <scope>NUCLEOTIDE SEQUENCE [LARGE SCALE GENOMIC DNA]</scope>
    <source>
        <strain evidence="2">ANC 5114</strain>
    </source>
</reference>
<proteinExistence type="predicted"/>
<keyword evidence="2" id="KW-1185">Reference proteome</keyword>
<evidence type="ECO:0008006" key="3">
    <source>
        <dbReference type="Google" id="ProtNLM"/>
    </source>
</evidence>
<dbReference type="Proteomes" id="UP000243463">
    <property type="component" value="Unassembled WGS sequence"/>
</dbReference>
<dbReference type="RefSeq" id="WP_088823073.1">
    <property type="nucleotide sequence ID" value="NZ_FZLN01000001.1"/>
</dbReference>
<dbReference type="Gene3D" id="3.90.190.10">
    <property type="entry name" value="Protein tyrosine phosphatase superfamily"/>
    <property type="match status" value="1"/>
</dbReference>
<protein>
    <recommendedName>
        <fullName evidence="3">TIGR01244 family protein</fullName>
    </recommendedName>
</protein>
<dbReference type="SUPFAM" id="SSF52799">
    <property type="entry name" value="(Phosphotyrosine protein) phosphatases II"/>
    <property type="match status" value="1"/>
</dbReference>
<name>A0A217EF14_9GAMM</name>